<organism evidence="2">
    <name type="scientific">Oryza meridionalis</name>
    <dbReference type="NCBI Taxonomy" id="40149"/>
    <lineage>
        <taxon>Eukaryota</taxon>
        <taxon>Viridiplantae</taxon>
        <taxon>Streptophyta</taxon>
        <taxon>Embryophyta</taxon>
        <taxon>Tracheophyta</taxon>
        <taxon>Spermatophyta</taxon>
        <taxon>Magnoliopsida</taxon>
        <taxon>Liliopsida</taxon>
        <taxon>Poales</taxon>
        <taxon>Poaceae</taxon>
        <taxon>BOP clade</taxon>
        <taxon>Oryzoideae</taxon>
        <taxon>Oryzeae</taxon>
        <taxon>Oryzinae</taxon>
        <taxon>Oryza</taxon>
    </lineage>
</organism>
<evidence type="ECO:0000313" key="3">
    <source>
        <dbReference type="Proteomes" id="UP000008021"/>
    </source>
</evidence>
<reference evidence="2" key="1">
    <citation type="submission" date="2015-04" db="UniProtKB">
        <authorList>
            <consortium name="EnsemblPlants"/>
        </authorList>
    </citation>
    <scope>IDENTIFICATION</scope>
</reference>
<accession>A0A0E0C863</accession>
<dbReference type="AlphaFoldDB" id="A0A0E0C863"/>
<dbReference type="HOGENOM" id="CLU_3053738_0_0_1"/>
<evidence type="ECO:0000313" key="2">
    <source>
        <dbReference type="EnsemblPlants" id="OMERI01G29130.1"/>
    </source>
</evidence>
<dbReference type="Gramene" id="OMERI01G29130.1">
    <property type="protein sequence ID" value="OMERI01G29130.1"/>
    <property type="gene ID" value="OMERI01G29130"/>
</dbReference>
<feature type="region of interest" description="Disordered" evidence="1">
    <location>
        <begin position="1"/>
        <end position="26"/>
    </location>
</feature>
<name>A0A0E0C863_9ORYZ</name>
<proteinExistence type="predicted"/>
<feature type="compositionally biased region" description="Basic and acidic residues" evidence="1">
    <location>
        <begin position="13"/>
        <end position="26"/>
    </location>
</feature>
<reference evidence="2" key="2">
    <citation type="submission" date="2018-05" db="EMBL/GenBank/DDBJ databases">
        <title>OmerRS3 (Oryza meridionalis Reference Sequence Version 3).</title>
        <authorList>
            <person name="Zhang J."/>
            <person name="Kudrna D."/>
            <person name="Lee S."/>
            <person name="Talag J."/>
            <person name="Welchert J."/>
            <person name="Wing R.A."/>
        </authorList>
    </citation>
    <scope>NUCLEOTIDE SEQUENCE [LARGE SCALE GENOMIC DNA]</scope>
    <source>
        <strain evidence="2">cv. OR44</strain>
    </source>
</reference>
<protein>
    <submittedName>
        <fullName evidence="2">Uncharacterized protein</fullName>
    </submittedName>
</protein>
<keyword evidence="3" id="KW-1185">Reference proteome</keyword>
<sequence length="55" mass="5863">MVLKPLDGGDGGGGDRCDPSAAEHKRHEQIGNLAIELKHQRLACEPSAMVPSLKK</sequence>
<dbReference type="Proteomes" id="UP000008021">
    <property type="component" value="Chromosome 1"/>
</dbReference>
<dbReference type="EnsemblPlants" id="OMERI01G29130.1">
    <property type="protein sequence ID" value="OMERI01G29130.1"/>
    <property type="gene ID" value="OMERI01G29130"/>
</dbReference>
<evidence type="ECO:0000256" key="1">
    <source>
        <dbReference type="SAM" id="MobiDB-lite"/>
    </source>
</evidence>